<feature type="domain" description="EF-hand" evidence="5">
    <location>
        <begin position="160"/>
        <end position="195"/>
    </location>
</feature>
<dbReference type="PROSITE" id="PS50222">
    <property type="entry name" value="EF_HAND_2"/>
    <property type="match status" value="3"/>
</dbReference>
<keyword evidence="7" id="KW-1185">Reference proteome</keyword>
<evidence type="ECO:0000313" key="7">
    <source>
        <dbReference type="Proteomes" id="UP000008021"/>
    </source>
</evidence>
<comment type="similarity">
    <text evidence="3 4">Belongs to the calcineurin regulatory subunit family.</text>
</comment>
<sequence length="379" mass="42405">MDSSRSSNSLDSRSSLTLGELACAALIPVLALVDAVVFAAAQCFQKRPPGLLPATLAARARRRAGGRLTFRELADLADESRCFSVNEVEALYELYKKISCSIVDDGLIHKEELQLALYRTPAGKNLFLDRVFDLFDEKKNSVIEFEEFIHAISVFHPNAPLEDKIYFSFRLYDLRQTGFIEREEVKQMVVATLLESEVQLSDDLVEAILDKTFEDADTDKDNRISKEEWKAFVLKHPSVIKKMTLPTLKDTTAAFPSFVFNTQTRLELGSSSKRIELKLQLKLVRSFEPSSNSSLQPQAVSMAVHLLRRASERTAGSPATARNKRLRLSLTHGALLAKLPGTVESLFQQQRSCSKQQQETGKSAIRRVRLPFAPPIASS</sequence>
<dbReference type="STRING" id="40149.A0A0E0C6P4"/>
<dbReference type="SUPFAM" id="SSF47473">
    <property type="entry name" value="EF-hand"/>
    <property type="match status" value="1"/>
</dbReference>
<evidence type="ECO:0000256" key="4">
    <source>
        <dbReference type="RuleBase" id="RU369080"/>
    </source>
</evidence>
<protein>
    <recommendedName>
        <fullName evidence="4">Calcineurin B-like protein</fullName>
    </recommendedName>
</protein>
<dbReference type="GO" id="GO:0016020">
    <property type="term" value="C:membrane"/>
    <property type="evidence" value="ECO:0007669"/>
    <property type="project" value="UniProtKB-SubCell"/>
</dbReference>
<dbReference type="GO" id="GO:0005509">
    <property type="term" value="F:calcium ion binding"/>
    <property type="evidence" value="ECO:0007669"/>
    <property type="project" value="UniProtKB-UniRule"/>
</dbReference>
<dbReference type="Gramene" id="OMERI01G25720.2">
    <property type="protein sequence ID" value="OMERI01G25720.2"/>
    <property type="gene ID" value="OMERI01G25720"/>
</dbReference>
<name>A0A0E0C6P4_9ORYZ</name>
<dbReference type="AlphaFoldDB" id="A0A0E0C6P4"/>
<proteinExistence type="inferred from homology"/>
<organism evidence="6">
    <name type="scientific">Oryza meridionalis</name>
    <dbReference type="NCBI Taxonomy" id="40149"/>
    <lineage>
        <taxon>Eukaryota</taxon>
        <taxon>Viridiplantae</taxon>
        <taxon>Streptophyta</taxon>
        <taxon>Embryophyta</taxon>
        <taxon>Tracheophyta</taxon>
        <taxon>Spermatophyta</taxon>
        <taxon>Magnoliopsida</taxon>
        <taxon>Liliopsida</taxon>
        <taxon>Poales</taxon>
        <taxon>Poaceae</taxon>
        <taxon>BOP clade</taxon>
        <taxon>Oryzoideae</taxon>
        <taxon>Oryzeae</taxon>
        <taxon>Oryzinae</taxon>
        <taxon>Oryza</taxon>
    </lineage>
</organism>
<dbReference type="PANTHER" id="PTHR23056:SF97">
    <property type="entry name" value="CALCINEURIN B-LIKE PROTEIN 10"/>
    <property type="match status" value="1"/>
</dbReference>
<dbReference type="InterPro" id="IPR018247">
    <property type="entry name" value="EF_Hand_1_Ca_BS"/>
</dbReference>
<dbReference type="InterPro" id="IPR045198">
    <property type="entry name" value="CNBL1-10"/>
</dbReference>
<dbReference type="InterPro" id="IPR011992">
    <property type="entry name" value="EF-hand-dom_pair"/>
</dbReference>
<dbReference type="InterPro" id="IPR002048">
    <property type="entry name" value="EF_hand_dom"/>
</dbReference>
<feature type="domain" description="EF-hand" evidence="5">
    <location>
        <begin position="123"/>
        <end position="158"/>
    </location>
</feature>
<comment type="subcellular location">
    <subcellularLocation>
        <location evidence="4">Membrane</location>
    </subcellularLocation>
</comment>
<dbReference type="EnsemblPlants" id="OMERI01G25720.2">
    <property type="protein sequence ID" value="OMERI01G25720.2"/>
    <property type="gene ID" value="OMERI01G25720"/>
</dbReference>
<keyword evidence="1 4" id="KW-0677">Repeat</keyword>
<evidence type="ECO:0000256" key="1">
    <source>
        <dbReference type="ARBA" id="ARBA00022737"/>
    </source>
</evidence>
<evidence type="ECO:0000313" key="6">
    <source>
        <dbReference type="EnsemblPlants" id="OMERI01G25720.2"/>
    </source>
</evidence>
<keyword evidence="4" id="KW-0472">Membrane</keyword>
<keyword evidence="4" id="KW-0479">Metal-binding</keyword>
<dbReference type="Proteomes" id="UP000008021">
    <property type="component" value="Chromosome 1"/>
</dbReference>
<evidence type="ECO:0000259" key="5">
    <source>
        <dbReference type="PROSITE" id="PS50222"/>
    </source>
</evidence>
<dbReference type="SMART" id="SM00054">
    <property type="entry name" value="EFh"/>
    <property type="match status" value="3"/>
</dbReference>
<dbReference type="PANTHER" id="PTHR23056">
    <property type="entry name" value="CALCINEURIN B"/>
    <property type="match status" value="1"/>
</dbReference>
<dbReference type="GO" id="GO:0019900">
    <property type="term" value="F:kinase binding"/>
    <property type="evidence" value="ECO:0007669"/>
    <property type="project" value="UniProtKB-UniRule"/>
</dbReference>
<evidence type="ECO:0000256" key="3">
    <source>
        <dbReference type="ARBA" id="ARBA00023774"/>
    </source>
</evidence>
<dbReference type="CDD" id="cd00051">
    <property type="entry name" value="EFh"/>
    <property type="match status" value="1"/>
</dbReference>
<keyword evidence="2 4" id="KW-0106">Calcium</keyword>
<reference evidence="6" key="1">
    <citation type="submission" date="2015-04" db="UniProtKB">
        <authorList>
            <consortium name="EnsemblPlants"/>
        </authorList>
    </citation>
    <scope>IDENTIFICATION</scope>
</reference>
<evidence type="ECO:0000256" key="2">
    <source>
        <dbReference type="ARBA" id="ARBA00022837"/>
    </source>
</evidence>
<feature type="domain" description="EF-hand" evidence="5">
    <location>
        <begin position="204"/>
        <end position="239"/>
    </location>
</feature>
<dbReference type="FunFam" id="1.10.238.10:FF:000073">
    <property type="entry name" value="calcineurin B-like protein 3"/>
    <property type="match status" value="1"/>
</dbReference>
<dbReference type="GO" id="GO:0019722">
    <property type="term" value="P:calcium-mediated signaling"/>
    <property type="evidence" value="ECO:0007669"/>
    <property type="project" value="UniProtKB-UniRule"/>
</dbReference>
<dbReference type="PROSITE" id="PS00018">
    <property type="entry name" value="EF_HAND_1"/>
    <property type="match status" value="1"/>
</dbReference>
<dbReference type="Pfam" id="PF13499">
    <property type="entry name" value="EF-hand_7"/>
    <property type="match status" value="1"/>
</dbReference>
<comment type="function">
    <text evidence="4">Acts as a calcium sensor. CBL proteins interact with CIPK serine-threonine protein kinases. Binding of a CBL protein to the regulatory NAF domain of a CIPK protein lead to the activation of the kinase in a calcium-dependent manner.</text>
</comment>
<accession>A0A0E0C6P4</accession>
<comment type="subunit">
    <text evidence="4">Homodimer. Interacts with CIPK.</text>
</comment>
<dbReference type="Gene3D" id="1.10.238.10">
    <property type="entry name" value="EF-hand"/>
    <property type="match status" value="1"/>
</dbReference>
<dbReference type="PRINTS" id="PR00450">
    <property type="entry name" value="RECOVERIN"/>
</dbReference>
<reference evidence="6" key="2">
    <citation type="submission" date="2018-05" db="EMBL/GenBank/DDBJ databases">
        <title>OmerRS3 (Oryza meridionalis Reference Sequence Version 3).</title>
        <authorList>
            <person name="Zhang J."/>
            <person name="Kudrna D."/>
            <person name="Lee S."/>
            <person name="Talag J."/>
            <person name="Welchert J."/>
            <person name="Wing R.A."/>
        </authorList>
    </citation>
    <scope>NUCLEOTIDE SEQUENCE [LARGE SCALE GENOMIC DNA]</scope>
    <source>
        <strain evidence="6">cv. OR44</strain>
    </source>
</reference>